<protein>
    <submittedName>
        <fullName evidence="1">Uncharacterized protein</fullName>
    </submittedName>
</protein>
<keyword evidence="2" id="KW-1185">Reference proteome</keyword>
<dbReference type="Proteomes" id="UP001157440">
    <property type="component" value="Unassembled WGS sequence"/>
</dbReference>
<gene>
    <name evidence="1" type="ORF">GCM10007890_47910</name>
</gene>
<sequence length="515" mass="56736">MEMATSEAGMIRADLRLPDVPGLDDAGLAHWFPGFDGQWTEQTKTLLRAHGATGLDLNANWAGVPADWHCTCCRRPKPMIVRKARNGVLLAHLDLHHDHLRDHLQSLVGAWVGVSRVEGAGAGSAHAGEHMRALVVRFRDTLVCDACNAADGTAKRLLGSEIHPAFSFSPAEIGRFIRPRSNALHEVDVEAACRTWSEVRHGFEDRLAFAALLVERLASGSFAQERGPDAVMAFARPADERMIDRWVRDDPDLHAMRTWQLGIEARLRARSVRRDAVGNSGRARKPVAGRRPTAADIAAFERQAGKGWQRTPPDWACPCCGRGKPAILRISGGGKWFAELRTHSHLELETDPQSREFRHALYGHGGAGLVVALRRQVYVCSDCGDVSSRLQSARPVVDRRPTLTLEDMRECLGEVRDNEKPEIDVAKAEACDRANLALAVAEAEFVRHRSLAIDLWVLRLKFGRHPDIAAALTGRARSEGLDVEAIPAAMRWLLRQGEALHAAHVQEIEQGRPAG</sequence>
<dbReference type="EMBL" id="BSPL01000023">
    <property type="protein sequence ID" value="GLS72776.1"/>
    <property type="molecule type" value="Genomic_DNA"/>
</dbReference>
<accession>A0AA37WTN1</accession>
<name>A0AA37WTN1_9HYPH</name>
<comment type="caution">
    <text evidence="1">The sequence shown here is derived from an EMBL/GenBank/DDBJ whole genome shotgun (WGS) entry which is preliminary data.</text>
</comment>
<proteinExistence type="predicted"/>
<evidence type="ECO:0000313" key="1">
    <source>
        <dbReference type="EMBL" id="GLS72776.1"/>
    </source>
</evidence>
<dbReference type="AlphaFoldDB" id="A0AA37WTN1"/>
<organism evidence="1 2">
    <name type="scientific">Methylobacterium tardum</name>
    <dbReference type="NCBI Taxonomy" id="374432"/>
    <lineage>
        <taxon>Bacteria</taxon>
        <taxon>Pseudomonadati</taxon>
        <taxon>Pseudomonadota</taxon>
        <taxon>Alphaproteobacteria</taxon>
        <taxon>Hyphomicrobiales</taxon>
        <taxon>Methylobacteriaceae</taxon>
        <taxon>Methylobacterium</taxon>
    </lineage>
</organism>
<evidence type="ECO:0000313" key="2">
    <source>
        <dbReference type="Proteomes" id="UP001157440"/>
    </source>
</evidence>
<reference evidence="2" key="1">
    <citation type="journal article" date="2019" name="Int. J. Syst. Evol. Microbiol.">
        <title>The Global Catalogue of Microorganisms (GCM) 10K type strain sequencing project: providing services to taxonomists for standard genome sequencing and annotation.</title>
        <authorList>
            <consortium name="The Broad Institute Genomics Platform"/>
            <consortium name="The Broad Institute Genome Sequencing Center for Infectious Disease"/>
            <person name="Wu L."/>
            <person name="Ma J."/>
        </authorList>
    </citation>
    <scope>NUCLEOTIDE SEQUENCE [LARGE SCALE GENOMIC DNA]</scope>
    <source>
        <strain evidence="2">NBRC 103632</strain>
    </source>
</reference>